<accession>A0A317XYV7</accession>
<dbReference type="EMBL" id="KZ819188">
    <property type="protein sequence ID" value="PWZ02963.1"/>
    <property type="molecule type" value="Genomic_DNA"/>
</dbReference>
<feature type="compositionally biased region" description="Polar residues" evidence="1">
    <location>
        <begin position="56"/>
        <end position="73"/>
    </location>
</feature>
<name>A0A317XYV7_9BASI</name>
<evidence type="ECO:0000313" key="2">
    <source>
        <dbReference type="EMBL" id="PWZ02963.1"/>
    </source>
</evidence>
<dbReference type="InParanoid" id="A0A317XYV7"/>
<feature type="compositionally biased region" description="Low complexity" evidence="1">
    <location>
        <begin position="23"/>
        <end position="34"/>
    </location>
</feature>
<dbReference type="AlphaFoldDB" id="A0A317XYV7"/>
<sequence length="556" mass="58974">MTGTTALPLSSQSNQHRLQQPGSSSSPASAVSSRSSRHEYPPAPSSASSAHRLANGSASAPTSDVATSHSTTCGCAEDGPSGSKNIVSYLVHSQTSGVSDTSLQVSFLPSSAHTRAKQKQPLRPAYLRERILTHRNEIVDKIVDASSGRVCWTIHRPTRGWYLYLRSPVLPPGSAISLRSAPVADHDPSVTPLSFTLTTRVRPQPLAHVTQRISSDGPTNSVTAPRSTANHNGDSLPLPAPSDSASVSMSGRPSAADEALSKSTDSTATEEVALATGREGSKPSSGHTRRRSAAGSGTHSVDTGKSHRSVALTRSPMIPEIQDEDSAEAGSPSKPAQISNKQLPRLDIPPSASFRAGADRPYSPTEPGKQPPGSASDKGLTPDTANQTCETFDVLRTCTFVLSDGGREACVAAASAAHASGENDSSNSGRAGQTAPIALKGKQGWARWMWSILPEELRPVLSMDTSKSFSLFWVDPPSLNTSASNNSGGKGTSIEVLRFEDQSGWWLWDSQTKGRLIIQQRAMESIGLEKEFWITTALAYLQFLEEKDGYEAAREA</sequence>
<evidence type="ECO:0000256" key="1">
    <source>
        <dbReference type="SAM" id="MobiDB-lite"/>
    </source>
</evidence>
<dbReference type="Proteomes" id="UP000246740">
    <property type="component" value="Unassembled WGS sequence"/>
</dbReference>
<organism evidence="2 3">
    <name type="scientific">Testicularia cyperi</name>
    <dbReference type="NCBI Taxonomy" id="1882483"/>
    <lineage>
        <taxon>Eukaryota</taxon>
        <taxon>Fungi</taxon>
        <taxon>Dikarya</taxon>
        <taxon>Basidiomycota</taxon>
        <taxon>Ustilaginomycotina</taxon>
        <taxon>Ustilaginomycetes</taxon>
        <taxon>Ustilaginales</taxon>
        <taxon>Anthracoideaceae</taxon>
        <taxon>Testicularia</taxon>
    </lineage>
</organism>
<proteinExistence type="predicted"/>
<feature type="region of interest" description="Disordered" evidence="1">
    <location>
        <begin position="1"/>
        <end position="75"/>
    </location>
</feature>
<protein>
    <submittedName>
        <fullName evidence="2">Uncharacterized protein</fullName>
    </submittedName>
</protein>
<keyword evidence="3" id="KW-1185">Reference proteome</keyword>
<feature type="compositionally biased region" description="Polar residues" evidence="1">
    <location>
        <begin position="1"/>
        <end position="22"/>
    </location>
</feature>
<reference evidence="2 3" key="1">
    <citation type="journal article" date="2018" name="Mol. Biol. Evol.">
        <title>Broad Genomic Sampling Reveals a Smut Pathogenic Ancestry of the Fungal Clade Ustilaginomycotina.</title>
        <authorList>
            <person name="Kijpornyongpan T."/>
            <person name="Mondo S.J."/>
            <person name="Barry K."/>
            <person name="Sandor L."/>
            <person name="Lee J."/>
            <person name="Lipzen A."/>
            <person name="Pangilinan J."/>
            <person name="LaButti K."/>
            <person name="Hainaut M."/>
            <person name="Henrissat B."/>
            <person name="Grigoriev I.V."/>
            <person name="Spatafora J.W."/>
            <person name="Aime M.C."/>
        </authorList>
    </citation>
    <scope>NUCLEOTIDE SEQUENCE [LARGE SCALE GENOMIC DNA]</scope>
    <source>
        <strain evidence="2 3">MCA 3645</strain>
    </source>
</reference>
<feature type="compositionally biased region" description="Polar residues" evidence="1">
    <location>
        <begin position="211"/>
        <end position="233"/>
    </location>
</feature>
<evidence type="ECO:0000313" key="3">
    <source>
        <dbReference type="Proteomes" id="UP000246740"/>
    </source>
</evidence>
<dbReference type="STRING" id="1882483.A0A317XYV7"/>
<gene>
    <name evidence="2" type="ORF">BCV70DRAFT_197208</name>
</gene>
<feature type="compositionally biased region" description="Low complexity" evidence="1">
    <location>
        <begin position="234"/>
        <end position="246"/>
    </location>
</feature>
<feature type="region of interest" description="Disordered" evidence="1">
    <location>
        <begin position="202"/>
        <end position="382"/>
    </location>
</feature>
<dbReference type="OrthoDB" id="3362250at2759"/>